<evidence type="ECO:0000313" key="3">
    <source>
        <dbReference type="EMBL" id="PHP66767.1"/>
    </source>
</evidence>
<evidence type="ECO:0000256" key="1">
    <source>
        <dbReference type="SAM" id="MobiDB-lite"/>
    </source>
</evidence>
<sequence>MAQCHSRRSGTLPETADRAGTEPAQGGRQRAGRRPVAVVTRLPRILFAALLALLGLCAAGHADQPGPTITLRLESPEILIGDTVILEIESVGLEQPIDLDPLRDIAQIGRETYGTRIAVIGGKVVEVRLRRIEIVPRASGVVIVGPLQAGDVTSNTASVSVLTDRPADWAPGPDDLALTMTASRADPHVQEEVVLDIVLSHRYPMLAETLPKPDLSGLDVLPVFEERRTLDEKAGLRRIAWRYLVWPKRSGALSIPGVTASGDMQRSRLERGKFSVTTPPVRLAVRPSAFPAGDWWLPAQSLSLTEEWSGGVTGINAGDELVRTIRVSARGVRAVQIPDIAMPEARALAITPLGAHRSQAVSPEGITAQAEFRFRVRALSPIPVFPDTIRLPWFDTTTGEAREAIIPARRINIGIPDREALLQQAAQGRSAAERLAQWLRLTTGPGLLAVAGLLLLALALGLGLGRTLVRLRSDWRHARQRQRLLTAARATIRRDSPAAATARLDELARLPGGEMLQGTRLAAGEAAYGRNASSVDWRARAEAALAAAETDAVPGAGPNPRREVSASALPQL</sequence>
<gene>
    <name evidence="3" type="ORF">CSC94_11700</name>
</gene>
<keyword evidence="2" id="KW-0472">Membrane</keyword>
<dbReference type="EMBL" id="PDVP01000006">
    <property type="protein sequence ID" value="PHP66767.1"/>
    <property type="molecule type" value="Genomic_DNA"/>
</dbReference>
<keyword evidence="2" id="KW-1133">Transmembrane helix</keyword>
<dbReference type="PANTHER" id="PTHR40940:SF1">
    <property type="entry name" value="PROTEIN BATD"/>
    <property type="match status" value="1"/>
</dbReference>
<dbReference type="OrthoDB" id="7688940at2"/>
<feature type="compositionally biased region" description="Low complexity" evidence="1">
    <location>
        <begin position="23"/>
        <end position="33"/>
    </location>
</feature>
<feature type="transmembrane region" description="Helical" evidence="2">
    <location>
        <begin position="447"/>
        <end position="469"/>
    </location>
</feature>
<keyword evidence="4" id="KW-1185">Reference proteome</keyword>
<evidence type="ECO:0000256" key="2">
    <source>
        <dbReference type="SAM" id="Phobius"/>
    </source>
</evidence>
<dbReference type="AlphaFoldDB" id="A0A2G1QMK4"/>
<dbReference type="PANTHER" id="PTHR40940">
    <property type="entry name" value="PROTEIN BATD-RELATED"/>
    <property type="match status" value="1"/>
</dbReference>
<evidence type="ECO:0008006" key="5">
    <source>
        <dbReference type="Google" id="ProtNLM"/>
    </source>
</evidence>
<comment type="caution">
    <text evidence="3">The sequence shown here is derived from an EMBL/GenBank/DDBJ whole genome shotgun (WGS) entry which is preliminary data.</text>
</comment>
<protein>
    <recommendedName>
        <fullName evidence="5">Protein BatD</fullName>
    </recommendedName>
</protein>
<proteinExistence type="predicted"/>
<dbReference type="InterPro" id="IPR025738">
    <property type="entry name" value="BatD"/>
</dbReference>
<feature type="region of interest" description="Disordered" evidence="1">
    <location>
        <begin position="548"/>
        <end position="572"/>
    </location>
</feature>
<feature type="region of interest" description="Disordered" evidence="1">
    <location>
        <begin position="1"/>
        <end position="33"/>
    </location>
</feature>
<dbReference type="Proteomes" id="UP000221168">
    <property type="component" value="Unassembled WGS sequence"/>
</dbReference>
<keyword evidence="2" id="KW-0812">Transmembrane</keyword>
<name>A0A2G1QMK4_9HYPH</name>
<accession>A0A2G1QMK4</accession>
<organism evidence="3 4">
    <name type="scientific">Zhengella mangrovi</name>
    <dbReference type="NCBI Taxonomy" id="1982044"/>
    <lineage>
        <taxon>Bacteria</taxon>
        <taxon>Pseudomonadati</taxon>
        <taxon>Pseudomonadota</taxon>
        <taxon>Alphaproteobacteria</taxon>
        <taxon>Hyphomicrobiales</taxon>
        <taxon>Notoacmeibacteraceae</taxon>
        <taxon>Zhengella</taxon>
    </lineage>
</organism>
<reference evidence="3 4" key="1">
    <citation type="submission" date="2017-10" db="EMBL/GenBank/DDBJ databases">
        <title>Sedimentibacterium mangrovi gen. nov., sp. nov., a novel member of family Phyllobacteriacea isolated from mangrove sediment.</title>
        <authorList>
            <person name="Liao H."/>
            <person name="Tian Y."/>
        </authorList>
    </citation>
    <scope>NUCLEOTIDE SEQUENCE [LARGE SCALE GENOMIC DNA]</scope>
    <source>
        <strain evidence="3 4">X9-2-2</strain>
    </source>
</reference>
<evidence type="ECO:0000313" key="4">
    <source>
        <dbReference type="Proteomes" id="UP000221168"/>
    </source>
</evidence>